<name>A0A016WRH5_9BILA</name>
<sequence length="83" mass="10032">MMLTHVFEVELWKLQPKQRGWVWRTIYIGHSKRSEYWRMHRLKANGAVVHYQTCSILMENDSVSVRVPLLTTDWVGYTRPFYC</sequence>
<keyword evidence="2" id="KW-1185">Reference proteome</keyword>
<reference evidence="2" key="1">
    <citation type="journal article" date="2015" name="Nat. Genet.">
        <title>The genome and transcriptome of the zoonotic hookworm Ancylostoma ceylanicum identify infection-specific gene families.</title>
        <authorList>
            <person name="Schwarz E.M."/>
            <person name="Hu Y."/>
            <person name="Antoshechkin I."/>
            <person name="Miller M.M."/>
            <person name="Sternberg P.W."/>
            <person name="Aroian R.V."/>
        </authorList>
    </citation>
    <scope>NUCLEOTIDE SEQUENCE</scope>
    <source>
        <strain evidence="2">HY135</strain>
    </source>
</reference>
<evidence type="ECO:0000313" key="2">
    <source>
        <dbReference type="Proteomes" id="UP000024635"/>
    </source>
</evidence>
<proteinExistence type="predicted"/>
<protein>
    <submittedName>
        <fullName evidence="1">Uncharacterized protein</fullName>
    </submittedName>
</protein>
<dbReference type="Proteomes" id="UP000024635">
    <property type="component" value="Unassembled WGS sequence"/>
</dbReference>
<organism evidence="1 2">
    <name type="scientific">Ancylostoma ceylanicum</name>
    <dbReference type="NCBI Taxonomy" id="53326"/>
    <lineage>
        <taxon>Eukaryota</taxon>
        <taxon>Metazoa</taxon>
        <taxon>Ecdysozoa</taxon>
        <taxon>Nematoda</taxon>
        <taxon>Chromadorea</taxon>
        <taxon>Rhabditida</taxon>
        <taxon>Rhabditina</taxon>
        <taxon>Rhabditomorpha</taxon>
        <taxon>Strongyloidea</taxon>
        <taxon>Ancylostomatidae</taxon>
        <taxon>Ancylostomatinae</taxon>
        <taxon>Ancylostoma</taxon>
    </lineage>
</organism>
<accession>A0A016WRH5</accession>
<gene>
    <name evidence="1" type="primary">Acey_s0540.g3170</name>
    <name evidence="1" type="ORF">Y032_0540g3170</name>
</gene>
<evidence type="ECO:0000313" key="1">
    <source>
        <dbReference type="EMBL" id="EYC42201.1"/>
    </source>
</evidence>
<dbReference type="AlphaFoldDB" id="A0A016WRH5"/>
<comment type="caution">
    <text evidence="1">The sequence shown here is derived from an EMBL/GenBank/DDBJ whole genome shotgun (WGS) entry which is preliminary data.</text>
</comment>
<dbReference type="EMBL" id="JARK01000140">
    <property type="protein sequence ID" value="EYC42201.1"/>
    <property type="molecule type" value="Genomic_DNA"/>
</dbReference>